<dbReference type="Proteomes" id="UP001519289">
    <property type="component" value="Unassembled WGS sequence"/>
</dbReference>
<organism evidence="8 9">
    <name type="scientific">Symbiobacterium terraclitae</name>
    <dbReference type="NCBI Taxonomy" id="557451"/>
    <lineage>
        <taxon>Bacteria</taxon>
        <taxon>Bacillati</taxon>
        <taxon>Bacillota</taxon>
        <taxon>Clostridia</taxon>
        <taxon>Eubacteriales</taxon>
        <taxon>Symbiobacteriaceae</taxon>
        <taxon>Symbiobacterium</taxon>
    </lineage>
</organism>
<dbReference type="EMBL" id="JAGGLG010000001">
    <property type="protein sequence ID" value="MBP2016662.1"/>
    <property type="molecule type" value="Genomic_DNA"/>
</dbReference>
<evidence type="ECO:0000256" key="5">
    <source>
        <dbReference type="ARBA" id="ARBA00023136"/>
    </source>
</evidence>
<proteinExistence type="inferred from homology"/>
<feature type="transmembrane region" description="Helical" evidence="7">
    <location>
        <begin position="132"/>
        <end position="150"/>
    </location>
</feature>
<evidence type="ECO:0000313" key="9">
    <source>
        <dbReference type="Proteomes" id="UP001519289"/>
    </source>
</evidence>
<feature type="transmembrane region" description="Helical" evidence="7">
    <location>
        <begin position="91"/>
        <end position="112"/>
    </location>
</feature>
<feature type="transmembrane region" description="Helical" evidence="7">
    <location>
        <begin position="53"/>
        <end position="79"/>
    </location>
</feature>
<dbReference type="PANTHER" id="PTHR30477">
    <property type="entry name" value="ABC-TRANSPORTER METAL-BINDING PROTEIN"/>
    <property type="match status" value="1"/>
</dbReference>
<evidence type="ECO:0000256" key="1">
    <source>
        <dbReference type="ARBA" id="ARBA00004141"/>
    </source>
</evidence>
<feature type="transmembrane region" description="Helical" evidence="7">
    <location>
        <begin position="218"/>
        <end position="239"/>
    </location>
</feature>
<protein>
    <submittedName>
        <fullName evidence="8">Zinc transport system permease protein</fullName>
    </submittedName>
</protein>
<gene>
    <name evidence="8" type="ORF">J2Z79_000035</name>
</gene>
<keyword evidence="6" id="KW-0813">Transport</keyword>
<keyword evidence="9" id="KW-1185">Reference proteome</keyword>
<dbReference type="Gene3D" id="1.10.3470.10">
    <property type="entry name" value="ABC transporter involved in vitamin B12 uptake, BtuC"/>
    <property type="match status" value="1"/>
</dbReference>
<dbReference type="InterPro" id="IPR001626">
    <property type="entry name" value="ABC_TroCD"/>
</dbReference>
<sequence length="269" mass="28066">MLEMLTLSFMQRALVAGLIVAVVAPSIGLFLVLRRLALYGDALSHVTLTGVAAGMLAGTYPVATGLAFAVAASLGMDWLRQSYRKYSEMAVAIVLAGALALAVILLSLAAGSTGEIMAYLFGSIVTVSRTDVLVIAVLGVVVLGVLSAVYKELLATTFDEEYARIGGMPVRLLNMLFYVLVALTVGLTMRVVGALLVSSLMVVPVGAALQVARSFRGALLLSVGFGLLSVLVGLSLAYLLDLAPGGTVVFTAVVILLLVTAYKRIRSLE</sequence>
<dbReference type="Pfam" id="PF00950">
    <property type="entry name" value="ABC-3"/>
    <property type="match status" value="1"/>
</dbReference>
<feature type="transmembrane region" description="Helical" evidence="7">
    <location>
        <begin position="162"/>
        <end position="185"/>
    </location>
</feature>
<dbReference type="InterPro" id="IPR037294">
    <property type="entry name" value="ABC_BtuC-like"/>
</dbReference>
<evidence type="ECO:0000256" key="7">
    <source>
        <dbReference type="SAM" id="Phobius"/>
    </source>
</evidence>
<feature type="transmembrane region" description="Helical" evidence="7">
    <location>
        <begin position="191"/>
        <end position="211"/>
    </location>
</feature>
<keyword evidence="3 6" id="KW-0812">Transmembrane</keyword>
<evidence type="ECO:0000256" key="3">
    <source>
        <dbReference type="ARBA" id="ARBA00022692"/>
    </source>
</evidence>
<keyword evidence="5 7" id="KW-0472">Membrane</keyword>
<evidence type="ECO:0000256" key="4">
    <source>
        <dbReference type="ARBA" id="ARBA00022989"/>
    </source>
</evidence>
<comment type="caution">
    <text evidence="8">The sequence shown here is derived from an EMBL/GenBank/DDBJ whole genome shotgun (WGS) entry which is preliminary data.</text>
</comment>
<dbReference type="SUPFAM" id="SSF81345">
    <property type="entry name" value="ABC transporter involved in vitamin B12 uptake, BtuC"/>
    <property type="match status" value="1"/>
</dbReference>
<evidence type="ECO:0000256" key="2">
    <source>
        <dbReference type="ARBA" id="ARBA00008034"/>
    </source>
</evidence>
<comment type="similarity">
    <text evidence="2 6">Belongs to the ABC-3 integral membrane protein family.</text>
</comment>
<dbReference type="PANTHER" id="PTHR30477:SF0">
    <property type="entry name" value="METAL TRANSPORT SYSTEM MEMBRANE PROTEIN TM_0125-RELATED"/>
    <property type="match status" value="1"/>
</dbReference>
<feature type="transmembrane region" description="Helical" evidence="7">
    <location>
        <begin position="12"/>
        <end position="33"/>
    </location>
</feature>
<reference evidence="8 9" key="1">
    <citation type="submission" date="2021-03" db="EMBL/GenBank/DDBJ databases">
        <title>Genomic Encyclopedia of Type Strains, Phase IV (KMG-IV): sequencing the most valuable type-strain genomes for metagenomic binning, comparative biology and taxonomic classification.</title>
        <authorList>
            <person name="Goeker M."/>
        </authorList>
    </citation>
    <scope>NUCLEOTIDE SEQUENCE [LARGE SCALE GENOMIC DNA]</scope>
    <source>
        <strain evidence="8 9">DSM 27138</strain>
    </source>
</reference>
<name>A0ABS4JM90_9FIRM</name>
<comment type="subcellular location">
    <subcellularLocation>
        <location evidence="6">Cell membrane</location>
        <topology evidence="6">Multi-pass membrane protein</topology>
    </subcellularLocation>
    <subcellularLocation>
        <location evidence="1">Membrane</location>
        <topology evidence="1">Multi-pass membrane protein</topology>
    </subcellularLocation>
</comment>
<keyword evidence="4 7" id="KW-1133">Transmembrane helix</keyword>
<feature type="transmembrane region" description="Helical" evidence="7">
    <location>
        <begin position="245"/>
        <end position="262"/>
    </location>
</feature>
<evidence type="ECO:0000256" key="6">
    <source>
        <dbReference type="RuleBase" id="RU003943"/>
    </source>
</evidence>
<dbReference type="RefSeq" id="WP_245301774.1">
    <property type="nucleotide sequence ID" value="NZ_JAGGLG010000001.1"/>
</dbReference>
<evidence type="ECO:0000313" key="8">
    <source>
        <dbReference type="EMBL" id="MBP2016662.1"/>
    </source>
</evidence>
<accession>A0ABS4JM90</accession>